<dbReference type="GO" id="GO:0016787">
    <property type="term" value="F:hydrolase activity"/>
    <property type="evidence" value="ECO:0007669"/>
    <property type="project" value="UniProtKB-KW"/>
</dbReference>
<keyword evidence="5" id="KW-0378">Hydrolase</keyword>
<dbReference type="PANTHER" id="PTHR42796">
    <property type="entry name" value="FUMARYLACETOACETATE HYDROLASE DOMAIN-CONTAINING PROTEIN 2A-RELATED"/>
    <property type="match status" value="1"/>
</dbReference>
<proteinExistence type="inferred from homology"/>
<name>A0ABS8X9T0_9BURK</name>
<dbReference type="EMBL" id="JAJTWT010000001">
    <property type="protein sequence ID" value="MCE4535692.1"/>
    <property type="molecule type" value="Genomic_DNA"/>
</dbReference>
<dbReference type="Gene3D" id="3.90.850.10">
    <property type="entry name" value="Fumarylacetoacetase-like, C-terminal domain"/>
    <property type="match status" value="1"/>
</dbReference>
<accession>A0ABS8X9T0</accession>
<evidence type="ECO:0000256" key="2">
    <source>
        <dbReference type="ARBA" id="ARBA00010211"/>
    </source>
</evidence>
<organism evidence="5 6">
    <name type="scientific">Pelomonas caseinilytica</name>
    <dbReference type="NCBI Taxonomy" id="2906763"/>
    <lineage>
        <taxon>Bacteria</taxon>
        <taxon>Pseudomonadati</taxon>
        <taxon>Pseudomonadota</taxon>
        <taxon>Betaproteobacteria</taxon>
        <taxon>Burkholderiales</taxon>
        <taxon>Sphaerotilaceae</taxon>
        <taxon>Roseateles</taxon>
    </lineage>
</organism>
<dbReference type="RefSeq" id="WP_233388317.1">
    <property type="nucleotide sequence ID" value="NZ_JAJTWT010000001.1"/>
</dbReference>
<dbReference type="InterPro" id="IPR011234">
    <property type="entry name" value="Fumarylacetoacetase-like_C"/>
</dbReference>
<evidence type="ECO:0000256" key="1">
    <source>
        <dbReference type="ARBA" id="ARBA00001946"/>
    </source>
</evidence>
<dbReference type="SUPFAM" id="SSF56529">
    <property type="entry name" value="FAH"/>
    <property type="match status" value="1"/>
</dbReference>
<evidence type="ECO:0000313" key="5">
    <source>
        <dbReference type="EMBL" id="MCE4535692.1"/>
    </source>
</evidence>
<evidence type="ECO:0000259" key="4">
    <source>
        <dbReference type="Pfam" id="PF01557"/>
    </source>
</evidence>
<comment type="similarity">
    <text evidence="2">Belongs to the FAH family.</text>
</comment>
<dbReference type="PANTHER" id="PTHR42796:SF4">
    <property type="entry name" value="FUMARYLACETOACETATE HYDROLASE DOMAIN-CONTAINING PROTEIN 2A"/>
    <property type="match status" value="1"/>
</dbReference>
<keyword evidence="6" id="KW-1185">Reference proteome</keyword>
<dbReference type="InterPro" id="IPR051121">
    <property type="entry name" value="FAH"/>
</dbReference>
<sequence>MPRTLIRYTANDDASATPAWGVSFGSAIAPLGVGDLSTGRLLTDHWDRIWSLPPAQASLPRARVRLLAPVTTDQQFICQGINYRSHVEESGLQLSQFPFNTLFTKAPSCITAADAPVVRPAHVRLLDYEIELGLVLRRSLPAGARVSADDLGQWLGGVTIVNDLSARDVQLPQGQFYKGKSYRGFGPVGPGLVLLTPEEWRRWPELHMRLAVNGQTRQQAYCREMIHPPAATLTELAGLHDVHAGDLIATGTPAGCAARAPGRAAMFLARHLLSDARKWQLFIRKGLSNPAYLRPGDRLHLSIRTDDGAIDLGEQTTVITGP</sequence>
<dbReference type="Proteomes" id="UP001201463">
    <property type="component" value="Unassembled WGS sequence"/>
</dbReference>
<comment type="caution">
    <text evidence="5">The sequence shown here is derived from an EMBL/GenBank/DDBJ whole genome shotgun (WGS) entry which is preliminary data.</text>
</comment>
<protein>
    <submittedName>
        <fullName evidence="5">Fumarylacetoacetate hydrolase family protein</fullName>
    </submittedName>
</protein>
<feature type="domain" description="Fumarylacetoacetase-like C-terminal" evidence="4">
    <location>
        <begin position="76"/>
        <end position="313"/>
    </location>
</feature>
<comment type="cofactor">
    <cofactor evidence="1">
        <name>Mg(2+)</name>
        <dbReference type="ChEBI" id="CHEBI:18420"/>
    </cofactor>
</comment>
<gene>
    <name evidence="5" type="ORF">LXT12_00245</name>
</gene>
<reference evidence="5 6" key="1">
    <citation type="submission" date="2021-12" db="EMBL/GenBank/DDBJ databases">
        <title>Genome seq of p7.</title>
        <authorList>
            <person name="Seo T."/>
        </authorList>
    </citation>
    <scope>NUCLEOTIDE SEQUENCE [LARGE SCALE GENOMIC DNA]</scope>
    <source>
        <strain evidence="5 6">P7</strain>
    </source>
</reference>
<evidence type="ECO:0000313" key="6">
    <source>
        <dbReference type="Proteomes" id="UP001201463"/>
    </source>
</evidence>
<keyword evidence="3" id="KW-0479">Metal-binding</keyword>
<evidence type="ECO:0000256" key="3">
    <source>
        <dbReference type="ARBA" id="ARBA00022723"/>
    </source>
</evidence>
<dbReference type="InterPro" id="IPR036663">
    <property type="entry name" value="Fumarylacetoacetase_C_sf"/>
</dbReference>
<dbReference type="Pfam" id="PF01557">
    <property type="entry name" value="FAA_hydrolase"/>
    <property type="match status" value="1"/>
</dbReference>